<evidence type="ECO:0000313" key="4">
    <source>
        <dbReference type="Proteomes" id="UP001197247"/>
    </source>
</evidence>
<comment type="caution">
    <text evidence="3">The sequence shown here is derived from an EMBL/GenBank/DDBJ whole genome shotgun (WGS) entry which is preliminary data.</text>
</comment>
<dbReference type="InterPro" id="IPR022435">
    <property type="entry name" value="Surface-anchored_actinobac"/>
</dbReference>
<evidence type="ECO:0000256" key="1">
    <source>
        <dbReference type="SAM" id="Phobius"/>
    </source>
</evidence>
<keyword evidence="4" id="KW-1185">Reference proteome</keyword>
<reference evidence="3 4" key="1">
    <citation type="submission" date="2021-05" db="EMBL/GenBank/DDBJ databases">
        <title>Kineosporia and Streptomyces sp. nov. two new marine actinobacteria isolated from Coral.</title>
        <authorList>
            <person name="Buangrab K."/>
            <person name="Sutthacheep M."/>
            <person name="Yeemin T."/>
            <person name="Harunari E."/>
            <person name="Igarashi Y."/>
            <person name="Kanchanasin P."/>
            <person name="Tanasupawat S."/>
            <person name="Phongsopitanun W."/>
        </authorList>
    </citation>
    <scope>NUCLEOTIDE SEQUENCE [LARGE SCALE GENOMIC DNA]</scope>
    <source>
        <strain evidence="3 4">J2-2</strain>
    </source>
</reference>
<feature type="chain" id="PRO_5047291057" evidence="2">
    <location>
        <begin position="35"/>
        <end position="595"/>
    </location>
</feature>
<dbReference type="Proteomes" id="UP001197247">
    <property type="component" value="Unassembled WGS sequence"/>
</dbReference>
<dbReference type="NCBIfam" id="NF038134">
    <property type="entry name" value="choice_anch_M"/>
    <property type="match status" value="1"/>
</dbReference>
<gene>
    <name evidence="3" type="ORF">KIH74_34080</name>
</gene>
<keyword evidence="1" id="KW-0812">Transmembrane</keyword>
<accession>A0ABS5TTF5</accession>
<keyword evidence="1" id="KW-1133">Transmembrane helix</keyword>
<protein>
    <submittedName>
        <fullName evidence="3">Choice-of-anchor M domain-containing protein</fullName>
    </submittedName>
</protein>
<feature type="signal peptide" evidence="2">
    <location>
        <begin position="1"/>
        <end position="34"/>
    </location>
</feature>
<organism evidence="3 4">
    <name type="scientific">Kineosporia corallincola</name>
    <dbReference type="NCBI Taxonomy" id="2835133"/>
    <lineage>
        <taxon>Bacteria</taxon>
        <taxon>Bacillati</taxon>
        <taxon>Actinomycetota</taxon>
        <taxon>Actinomycetes</taxon>
        <taxon>Kineosporiales</taxon>
        <taxon>Kineosporiaceae</taxon>
        <taxon>Kineosporia</taxon>
    </lineage>
</organism>
<dbReference type="NCBIfam" id="TIGR03769">
    <property type="entry name" value="P_ac_wall_RPT"/>
    <property type="match status" value="1"/>
</dbReference>
<feature type="transmembrane region" description="Helical" evidence="1">
    <location>
        <begin position="555"/>
        <end position="577"/>
    </location>
</feature>
<dbReference type="RefSeq" id="WP_214160559.1">
    <property type="nucleotide sequence ID" value="NZ_JAHBAY010000022.1"/>
</dbReference>
<evidence type="ECO:0000256" key="2">
    <source>
        <dbReference type="SAM" id="SignalP"/>
    </source>
</evidence>
<name>A0ABS5TTF5_9ACTN</name>
<evidence type="ECO:0000313" key="3">
    <source>
        <dbReference type="EMBL" id="MBT0774024.1"/>
    </source>
</evidence>
<keyword evidence="2" id="KW-0732">Signal</keyword>
<keyword evidence="1" id="KW-0472">Membrane</keyword>
<sequence length="595" mass="62569">MQYIHPGARAARLGLTGAFLGALIALAPAVPASAQSTARTPDGRTVLGAGVHVDAIYPEIENGELDVRALTPDGVVDTDEVALHLPATDTSHVKLPAGYEFLAPEGTEAWVTTEAQDPSVVWPGWSFEGIERGVLQGTVEIAYDSMSYAGDSDDPRFAITQPGGFDGTKVTPVIVPGTVFTSTSGEVGAHTHATWSFTAEGTYDIDFTVNATLADGKEISDDATVRFVVGDLPTGKTDPEPVTDPEATDSIQALTVVPSKVDAEYFVGQTINLTALSPEAGEKDTYRWYTTAPGASEAVQATDQTTNVFSTKPIRSIDGSSVYVERVDGDGEVAETSEPITLGVRANVPTTTLTVAADKDTYAAGETAKFTSTQSPQTEDEHYHWYLKTADATEYEWIPESRLADQELEITPEMNGATITTRLFNADHAVLAEAAPIRLSVTGDDVTPLEVTSDRSGYATGDTATFQASGLDDGATVAWSVRKAGENVFEPLDAGTGTSITPAVGADWDGAEIQAVASQNGEVTAQGSLLSIHTTDSASAQEAGGDEAQESSGSVVLWIVVAVVAILVIAAIVLLVLRRRGRTPVRDEEETKADA</sequence>
<dbReference type="EMBL" id="JAHBAY010000022">
    <property type="protein sequence ID" value="MBT0774024.1"/>
    <property type="molecule type" value="Genomic_DNA"/>
</dbReference>
<proteinExistence type="predicted"/>